<dbReference type="InterPro" id="IPR001604">
    <property type="entry name" value="Endo_G_ENPP1-like_dom"/>
</dbReference>
<feature type="domain" description="DNA/RNA non-specific endonuclease/pyrophosphatase/phosphodiesterase" evidence="4">
    <location>
        <begin position="89"/>
        <end position="330"/>
    </location>
</feature>
<keyword evidence="6" id="KW-1185">Reference proteome</keyword>
<comment type="caution">
    <text evidence="5">The sequence shown here is derived from an EMBL/GenBank/DDBJ whole genome shotgun (WGS) entry which is preliminary data.</text>
</comment>
<evidence type="ECO:0000256" key="1">
    <source>
        <dbReference type="ARBA" id="ARBA00010052"/>
    </source>
</evidence>
<accession>A0ABP0H7C9</accession>
<dbReference type="SMART" id="SM00892">
    <property type="entry name" value="Endonuclease_NS"/>
    <property type="match status" value="1"/>
</dbReference>
<dbReference type="EMBL" id="CAXAMM010000003">
    <property type="protein sequence ID" value="CAK8985416.1"/>
    <property type="molecule type" value="Genomic_DNA"/>
</dbReference>
<keyword evidence="2" id="KW-0472">Membrane</keyword>
<dbReference type="PANTHER" id="PTHR13966:SF5">
    <property type="entry name" value="ENDONUCLEASE G, MITOCHONDRIAL"/>
    <property type="match status" value="1"/>
</dbReference>
<dbReference type="InterPro" id="IPR044929">
    <property type="entry name" value="DNA/RNA_non-sp_Endonuclease_sf"/>
</dbReference>
<evidence type="ECO:0000259" key="4">
    <source>
        <dbReference type="SMART" id="SM00892"/>
    </source>
</evidence>
<organism evidence="5 6">
    <name type="scientific">Durusdinium trenchii</name>
    <dbReference type="NCBI Taxonomy" id="1381693"/>
    <lineage>
        <taxon>Eukaryota</taxon>
        <taxon>Sar</taxon>
        <taxon>Alveolata</taxon>
        <taxon>Dinophyceae</taxon>
        <taxon>Suessiales</taxon>
        <taxon>Symbiodiniaceae</taxon>
        <taxon>Durusdinium</taxon>
    </lineage>
</organism>
<name>A0ABP0H7C9_9DINO</name>
<comment type="similarity">
    <text evidence="1">Belongs to the DNA/RNA non-specific endonuclease family.</text>
</comment>
<dbReference type="SUPFAM" id="SSF54060">
    <property type="entry name" value="His-Me finger endonucleases"/>
    <property type="match status" value="1"/>
</dbReference>
<reference evidence="5 6" key="1">
    <citation type="submission" date="2024-02" db="EMBL/GenBank/DDBJ databases">
        <authorList>
            <person name="Chen Y."/>
            <person name="Shah S."/>
            <person name="Dougan E. K."/>
            <person name="Thang M."/>
            <person name="Chan C."/>
        </authorList>
    </citation>
    <scope>NUCLEOTIDE SEQUENCE [LARGE SCALE GENOMIC DNA]</scope>
</reference>
<dbReference type="SMART" id="SM00477">
    <property type="entry name" value="NUC"/>
    <property type="match status" value="1"/>
</dbReference>
<dbReference type="InterPro" id="IPR040255">
    <property type="entry name" value="Non-specific_endonuclease"/>
</dbReference>
<evidence type="ECO:0000313" key="5">
    <source>
        <dbReference type="EMBL" id="CAK8985416.1"/>
    </source>
</evidence>
<sequence length="579" mass="64461">MAPPTILTNKAEEWVECASRLLLDTPESLRSASDWTGRAKLSSKNTKEEILEMCEQRGVECSGRKADVIKALVSSFLGPDVPEQGVRMCHPGIAMGYDTEMRNPAWCAYRLNPEEQRATDNDRKSFELDPALKAAGIQQTSPQSYTNTGFDKGHLAPSLAMSFQRDELKKLKRSPWKSSYYASNIAPQHDKMNQRCWQTLEEALHKYAEELPKSVPGVYVVSGVGYWNRDEPRRWDADGECHLRCLCGDECGCRNCTDTYVTVPTFYWKAACDPDSRSSFAVIAENDPESGSLEGGKAGWPPSAFKTYSVQNLQTFFGINLNFPDECNPSEAVDLVPKWNTGNGAPLVPSDSKNGKLSISLMKLGGKRVMYKEQVWLHFESAFGPSSDFHDAFTLEPPPPSSADTPGWKADCNSLIAQQLPKLKSCSQSGSNIALKFSQPSKGGTFLFTLSLDAPAGPLAHNNWTARVAGKGIPEMVAMGRGFELLPSPDWKPEQPSHGSQGGFYHYWPFYAAASLLVFLFCVGCIRRFWCTHTVRERELEAALERERATLRQANAELQRRGVPASRGIEMWDLRQTRQ</sequence>
<evidence type="ECO:0000313" key="6">
    <source>
        <dbReference type="Proteomes" id="UP001642464"/>
    </source>
</evidence>
<feature type="domain" description="ENPP1-3/EXOG-like endonuclease/phosphodiesterase" evidence="3">
    <location>
        <begin position="90"/>
        <end position="299"/>
    </location>
</feature>
<dbReference type="Pfam" id="PF01223">
    <property type="entry name" value="Endonuclease_NS"/>
    <property type="match status" value="1"/>
</dbReference>
<dbReference type="InterPro" id="IPR020821">
    <property type="entry name" value="ENPP1-3/EXOG-like_nuc-like"/>
</dbReference>
<evidence type="ECO:0000259" key="3">
    <source>
        <dbReference type="SMART" id="SM00477"/>
    </source>
</evidence>
<feature type="transmembrane region" description="Helical" evidence="2">
    <location>
        <begin position="508"/>
        <end position="530"/>
    </location>
</feature>
<gene>
    <name evidence="5" type="ORF">SCF082_LOCUS142</name>
</gene>
<dbReference type="PANTHER" id="PTHR13966">
    <property type="entry name" value="ENDONUCLEASE RELATED"/>
    <property type="match status" value="1"/>
</dbReference>
<proteinExistence type="inferred from homology"/>
<dbReference type="Proteomes" id="UP001642464">
    <property type="component" value="Unassembled WGS sequence"/>
</dbReference>
<protein>
    <submittedName>
        <fullName evidence="5">Mitochondrial (Endo G)</fullName>
    </submittedName>
</protein>
<keyword evidence="2" id="KW-1133">Transmembrane helix</keyword>
<dbReference type="InterPro" id="IPR044925">
    <property type="entry name" value="His-Me_finger_sf"/>
</dbReference>
<keyword evidence="2" id="KW-0812">Transmembrane</keyword>
<evidence type="ECO:0000256" key="2">
    <source>
        <dbReference type="SAM" id="Phobius"/>
    </source>
</evidence>
<dbReference type="Gene3D" id="3.40.570.10">
    <property type="entry name" value="Extracellular Endonuclease, subunit A"/>
    <property type="match status" value="1"/>
</dbReference>